<evidence type="ECO:0000256" key="5">
    <source>
        <dbReference type="SAM" id="MobiDB-lite"/>
    </source>
</evidence>
<keyword evidence="1 4" id="KW-0349">Heme</keyword>
<dbReference type="GO" id="GO:0046872">
    <property type="term" value="F:metal ion binding"/>
    <property type="evidence" value="ECO:0007669"/>
    <property type="project" value="UniProtKB-KW"/>
</dbReference>
<feature type="region of interest" description="Disordered" evidence="5">
    <location>
        <begin position="71"/>
        <end position="101"/>
    </location>
</feature>
<evidence type="ECO:0000256" key="4">
    <source>
        <dbReference type="PROSITE-ProRule" id="PRU00433"/>
    </source>
</evidence>
<dbReference type="STRING" id="69960.SAMN05421720_11131"/>
<evidence type="ECO:0000313" key="8">
    <source>
        <dbReference type="EMBL" id="SDE74237.1"/>
    </source>
</evidence>
<feature type="compositionally biased region" description="Polar residues" evidence="5">
    <location>
        <begin position="77"/>
        <end position="87"/>
    </location>
</feature>
<dbReference type="SUPFAM" id="SSF46626">
    <property type="entry name" value="Cytochrome c"/>
    <property type="match status" value="1"/>
</dbReference>
<evidence type="ECO:0000313" key="9">
    <source>
        <dbReference type="Proteomes" id="UP000199412"/>
    </source>
</evidence>
<dbReference type="EMBL" id="FNAP01000011">
    <property type="protein sequence ID" value="SDE74237.1"/>
    <property type="molecule type" value="Genomic_DNA"/>
</dbReference>
<dbReference type="InterPro" id="IPR036909">
    <property type="entry name" value="Cyt_c-like_dom_sf"/>
</dbReference>
<proteinExistence type="predicted"/>
<evidence type="ECO:0000256" key="6">
    <source>
        <dbReference type="SAM" id="SignalP"/>
    </source>
</evidence>
<keyword evidence="3 4" id="KW-0408">Iron</keyword>
<keyword evidence="6" id="KW-0732">Signal</keyword>
<name>A0A1G7FEH3_9PROT</name>
<evidence type="ECO:0000256" key="3">
    <source>
        <dbReference type="ARBA" id="ARBA00023004"/>
    </source>
</evidence>
<keyword evidence="2 4" id="KW-0479">Metal-binding</keyword>
<dbReference type="RefSeq" id="WP_245699240.1">
    <property type="nucleotide sequence ID" value="NZ_FNAP01000011.1"/>
</dbReference>
<dbReference type="Gene3D" id="1.10.760.10">
    <property type="entry name" value="Cytochrome c-like domain"/>
    <property type="match status" value="1"/>
</dbReference>
<feature type="signal peptide" evidence="6">
    <location>
        <begin position="1"/>
        <end position="29"/>
    </location>
</feature>
<dbReference type="GO" id="GO:0020037">
    <property type="term" value="F:heme binding"/>
    <property type="evidence" value="ECO:0007669"/>
    <property type="project" value="InterPro"/>
</dbReference>
<evidence type="ECO:0000256" key="1">
    <source>
        <dbReference type="ARBA" id="ARBA00022617"/>
    </source>
</evidence>
<dbReference type="Pfam" id="PF09086">
    <property type="entry name" value="DUF1924"/>
    <property type="match status" value="1"/>
</dbReference>
<dbReference type="InterPro" id="IPR015170">
    <property type="entry name" value="DUF1924_SHP"/>
</dbReference>
<dbReference type="AlphaFoldDB" id="A0A1G7FEH3"/>
<reference evidence="8 9" key="1">
    <citation type="submission" date="2016-10" db="EMBL/GenBank/DDBJ databases">
        <authorList>
            <person name="de Groot N.N."/>
        </authorList>
    </citation>
    <scope>NUCLEOTIDE SEQUENCE [LARGE SCALE GENOMIC DNA]</scope>
    <source>
        <strain evidence="8 9">ATCC 700224</strain>
    </source>
</reference>
<gene>
    <name evidence="8" type="ORF">SAMN05421720_11131</name>
</gene>
<accession>A0A1G7FEH3</accession>
<sequence length="149" mass="15615">MSVPSVRLPTLSLAAGLGLAVLAPVSAQADAAADRQAILDALAEEARAADPAFSGFSAAGGETVFRTEWAGGDERTPSCTACHTQDPTAMGRNAKTGRPIEPVAVSVNPDRFTDPDEVAKQFRRDCEAVMGRACTAQEKGDYITFMAEQ</sequence>
<keyword evidence="9" id="KW-1185">Reference proteome</keyword>
<dbReference type="GO" id="GO:0009055">
    <property type="term" value="F:electron transfer activity"/>
    <property type="evidence" value="ECO:0007669"/>
    <property type="project" value="InterPro"/>
</dbReference>
<dbReference type="PROSITE" id="PS51007">
    <property type="entry name" value="CYTC"/>
    <property type="match status" value="1"/>
</dbReference>
<protein>
    <recommendedName>
        <fullName evidence="7">Cytochrome c domain-containing protein</fullName>
    </recommendedName>
</protein>
<dbReference type="InterPro" id="IPR009056">
    <property type="entry name" value="Cyt_c-like_dom"/>
</dbReference>
<feature type="chain" id="PRO_5011437861" description="Cytochrome c domain-containing protein" evidence="6">
    <location>
        <begin position="30"/>
        <end position="149"/>
    </location>
</feature>
<feature type="domain" description="Cytochrome c" evidence="7">
    <location>
        <begin position="56"/>
        <end position="149"/>
    </location>
</feature>
<evidence type="ECO:0000259" key="7">
    <source>
        <dbReference type="PROSITE" id="PS51007"/>
    </source>
</evidence>
<evidence type="ECO:0000256" key="2">
    <source>
        <dbReference type="ARBA" id="ARBA00022723"/>
    </source>
</evidence>
<dbReference type="Proteomes" id="UP000199412">
    <property type="component" value="Unassembled WGS sequence"/>
</dbReference>
<organism evidence="8 9">
    <name type="scientific">Rhodospira trueperi</name>
    <dbReference type="NCBI Taxonomy" id="69960"/>
    <lineage>
        <taxon>Bacteria</taxon>
        <taxon>Pseudomonadati</taxon>
        <taxon>Pseudomonadota</taxon>
        <taxon>Alphaproteobacteria</taxon>
        <taxon>Rhodospirillales</taxon>
        <taxon>Rhodospirillaceae</taxon>
        <taxon>Rhodospira</taxon>
    </lineage>
</organism>